<dbReference type="GeneID" id="93924988"/>
<dbReference type="HOGENOM" id="CLU_3012539_0_0_9"/>
<accession>U2KAT5</accession>
<gene>
    <name evidence="1" type="ORF">HMPREF1557_01781</name>
</gene>
<dbReference type="EMBL" id="AWVA01000105">
    <property type="protein sequence ID" value="ERJ74284.1"/>
    <property type="molecule type" value="Genomic_DNA"/>
</dbReference>
<dbReference type="RefSeq" id="WP_019769076.1">
    <property type="nucleotide sequence ID" value="NZ_KI259717.1"/>
</dbReference>
<dbReference type="AlphaFoldDB" id="U2KAT5"/>
<organism evidence="1 2">
    <name type="scientific">Streptococcus sobrinus W1703</name>
    <dbReference type="NCBI Taxonomy" id="1227275"/>
    <lineage>
        <taxon>Bacteria</taxon>
        <taxon>Bacillati</taxon>
        <taxon>Bacillota</taxon>
        <taxon>Bacilli</taxon>
        <taxon>Lactobacillales</taxon>
        <taxon>Streptococcaceae</taxon>
        <taxon>Streptococcus</taxon>
    </lineage>
</organism>
<evidence type="ECO:0000313" key="1">
    <source>
        <dbReference type="EMBL" id="ERJ74284.1"/>
    </source>
</evidence>
<sequence length="56" mass="6604">MKFLKKIFQQSDQEDLDQAWLFMALGELQAIGYGQEVPDLLREWPETGTRREVYAN</sequence>
<dbReference type="PATRIC" id="fig|1227275.3.peg.1592"/>
<evidence type="ECO:0000313" key="2">
    <source>
        <dbReference type="Proteomes" id="UP000016617"/>
    </source>
</evidence>
<proteinExistence type="predicted"/>
<comment type="caution">
    <text evidence="1">The sequence shown here is derived from an EMBL/GenBank/DDBJ whole genome shotgun (WGS) entry which is preliminary data.</text>
</comment>
<reference evidence="1 2" key="1">
    <citation type="submission" date="2013-06" db="EMBL/GenBank/DDBJ databases">
        <authorList>
            <person name="Weinstock G."/>
            <person name="Sodergren E."/>
            <person name="Lobos E.A."/>
            <person name="Fulton L."/>
            <person name="Fulton R."/>
            <person name="Courtney L."/>
            <person name="Fronick C."/>
            <person name="O'Laughlin M."/>
            <person name="Godfrey J."/>
            <person name="Wilson R.M."/>
            <person name="Miner T."/>
            <person name="Farmer C."/>
            <person name="Delehaunty K."/>
            <person name="Cordes M."/>
            <person name="Minx P."/>
            <person name="Tomlinson C."/>
            <person name="Chen J."/>
            <person name="Wollam A."/>
            <person name="Pepin K.H."/>
            <person name="Bhonagiri V."/>
            <person name="Zhang X."/>
            <person name="Warren W."/>
            <person name="Mitreva M."/>
            <person name="Mardis E.R."/>
            <person name="Wilson R.K."/>
        </authorList>
    </citation>
    <scope>NUCLEOTIDE SEQUENCE [LARGE SCALE GENOMIC DNA]</scope>
    <source>
        <strain evidence="1 2">W1703</strain>
    </source>
</reference>
<protein>
    <submittedName>
        <fullName evidence="1">Uncharacterized protein</fullName>
    </submittedName>
</protein>
<dbReference type="Proteomes" id="UP000016617">
    <property type="component" value="Unassembled WGS sequence"/>
</dbReference>
<name>U2KAT5_9STRE</name>